<accession>A0ABV1NDS1</accession>
<keyword evidence="5 6" id="KW-0449">Lipoprotein</keyword>
<keyword evidence="4 6" id="KW-0998">Cell outer membrane</keyword>
<comment type="similarity">
    <text evidence="6">Belongs to the LptE lipoprotein family.</text>
</comment>
<keyword evidence="8" id="KW-1185">Reference proteome</keyword>
<dbReference type="EMBL" id="JBEGCJ010000003">
    <property type="protein sequence ID" value="MEQ6917211.1"/>
    <property type="molecule type" value="Genomic_DNA"/>
</dbReference>
<comment type="caution">
    <text evidence="7">The sequence shown here is derived from an EMBL/GenBank/DDBJ whole genome shotgun (WGS) entry which is preliminary data.</text>
</comment>
<dbReference type="HAMAP" id="MF_01186">
    <property type="entry name" value="LPS_assembly_LptE"/>
    <property type="match status" value="1"/>
</dbReference>
<sequence>MQRRHLLRIGLAAGASLALTGCGFHLRGLDQPLVDIDALSLEGPDTELARLVTRRLEGSGTRVQEEASRVLNLGVEAFRERRMGALDSGPRELELSLEVPFSVQRRADGAYLLDQQRLEVSESLTVNDDELLTQDDLLDAARERLRDEAVRRLMDRLRALEPS</sequence>
<organism evidence="7 8">
    <name type="scientific">Halomonas aquatica</name>
    <dbReference type="NCBI Taxonomy" id="3151123"/>
    <lineage>
        <taxon>Bacteria</taxon>
        <taxon>Pseudomonadati</taxon>
        <taxon>Pseudomonadota</taxon>
        <taxon>Gammaproteobacteria</taxon>
        <taxon>Oceanospirillales</taxon>
        <taxon>Halomonadaceae</taxon>
        <taxon>Halomonas</taxon>
    </lineage>
</organism>
<dbReference type="PROSITE" id="PS51257">
    <property type="entry name" value="PROKAR_LIPOPROTEIN"/>
    <property type="match status" value="1"/>
</dbReference>
<dbReference type="InterPro" id="IPR007485">
    <property type="entry name" value="LPS_assembly_LptE"/>
</dbReference>
<dbReference type="PANTHER" id="PTHR38098:SF1">
    <property type="entry name" value="LPS-ASSEMBLY LIPOPROTEIN LPTE"/>
    <property type="match status" value="1"/>
</dbReference>
<name>A0ABV1NDS1_9GAMM</name>
<dbReference type="Gene3D" id="3.30.160.150">
    <property type="entry name" value="Lipoprotein like domain"/>
    <property type="match status" value="1"/>
</dbReference>
<dbReference type="Proteomes" id="UP001442468">
    <property type="component" value="Unassembled WGS sequence"/>
</dbReference>
<gene>
    <name evidence="6 7" type="primary">lptE</name>
    <name evidence="7" type="ORF">ABE960_06725</name>
</gene>
<proteinExistence type="inferred from homology"/>
<dbReference type="PANTHER" id="PTHR38098">
    <property type="entry name" value="LPS-ASSEMBLY LIPOPROTEIN LPTE"/>
    <property type="match status" value="1"/>
</dbReference>
<evidence type="ECO:0000256" key="5">
    <source>
        <dbReference type="ARBA" id="ARBA00023288"/>
    </source>
</evidence>
<dbReference type="Pfam" id="PF04390">
    <property type="entry name" value="LptE"/>
    <property type="match status" value="1"/>
</dbReference>
<reference evidence="7 8" key="1">
    <citation type="submission" date="2024-05" db="EMBL/GenBank/DDBJ databases">
        <title>Halomonas sp. SSM6 16S ribosomal RNA gene Genome sequencing and assembly.</title>
        <authorList>
            <person name="Yook S."/>
        </authorList>
    </citation>
    <scope>NUCLEOTIDE SEQUENCE [LARGE SCALE GENOMIC DNA]</scope>
    <source>
        <strain evidence="7 8">SSM6</strain>
    </source>
</reference>
<comment type="subunit">
    <text evidence="6">Component of the lipopolysaccharide transport and assembly complex. Interacts with LptD.</text>
</comment>
<evidence type="ECO:0000256" key="2">
    <source>
        <dbReference type="ARBA" id="ARBA00023136"/>
    </source>
</evidence>
<evidence type="ECO:0000256" key="1">
    <source>
        <dbReference type="ARBA" id="ARBA00022729"/>
    </source>
</evidence>
<evidence type="ECO:0000256" key="6">
    <source>
        <dbReference type="HAMAP-Rule" id="MF_01186"/>
    </source>
</evidence>
<protein>
    <recommendedName>
        <fullName evidence="6">LPS-assembly lipoprotein LptE</fullName>
    </recommendedName>
</protein>
<dbReference type="RefSeq" id="WP_349761483.1">
    <property type="nucleotide sequence ID" value="NZ_JBEGCJ010000003.1"/>
</dbReference>
<evidence type="ECO:0000256" key="4">
    <source>
        <dbReference type="ARBA" id="ARBA00023237"/>
    </source>
</evidence>
<keyword evidence="1 6" id="KW-0732">Signal</keyword>
<evidence type="ECO:0000256" key="3">
    <source>
        <dbReference type="ARBA" id="ARBA00023139"/>
    </source>
</evidence>
<comment type="function">
    <text evidence="6">Together with LptD, is involved in the assembly of lipopolysaccharide (LPS) at the surface of the outer membrane. Required for the proper assembly of LptD. Binds LPS and may serve as the LPS recognition site at the outer membrane.</text>
</comment>
<keyword evidence="3 6" id="KW-0564">Palmitate</keyword>
<keyword evidence="2 6" id="KW-0472">Membrane</keyword>
<comment type="subcellular location">
    <subcellularLocation>
        <location evidence="6">Cell outer membrane</location>
        <topology evidence="6">Lipid-anchor</topology>
    </subcellularLocation>
</comment>
<evidence type="ECO:0000313" key="8">
    <source>
        <dbReference type="Proteomes" id="UP001442468"/>
    </source>
</evidence>
<evidence type="ECO:0000313" key="7">
    <source>
        <dbReference type="EMBL" id="MEQ6917211.1"/>
    </source>
</evidence>